<protein>
    <recommendedName>
        <fullName evidence="4">Geranylgeranyl pyrophosphate synthetase</fullName>
    </recommendedName>
</protein>
<gene>
    <name evidence="2" type="ORF">QBC34DRAFT_351756</name>
</gene>
<accession>A0AAV9GQV6</accession>
<proteinExistence type="predicted"/>
<evidence type="ECO:0000256" key="1">
    <source>
        <dbReference type="SAM" id="MobiDB-lite"/>
    </source>
</evidence>
<dbReference type="AlphaFoldDB" id="A0AAV9GQV6"/>
<dbReference type="Proteomes" id="UP001321760">
    <property type="component" value="Unassembled WGS sequence"/>
</dbReference>
<dbReference type="PANTHER" id="PTHR35179:SF2">
    <property type="entry name" value="START DOMAIN-CONTAINING PROTEIN"/>
    <property type="match status" value="1"/>
</dbReference>
<name>A0AAV9GQV6_9PEZI</name>
<feature type="region of interest" description="Disordered" evidence="1">
    <location>
        <begin position="16"/>
        <end position="35"/>
    </location>
</feature>
<organism evidence="2 3">
    <name type="scientific">Podospora aff. communis PSN243</name>
    <dbReference type="NCBI Taxonomy" id="3040156"/>
    <lineage>
        <taxon>Eukaryota</taxon>
        <taxon>Fungi</taxon>
        <taxon>Dikarya</taxon>
        <taxon>Ascomycota</taxon>
        <taxon>Pezizomycotina</taxon>
        <taxon>Sordariomycetes</taxon>
        <taxon>Sordariomycetidae</taxon>
        <taxon>Sordariales</taxon>
        <taxon>Podosporaceae</taxon>
        <taxon>Podospora</taxon>
    </lineage>
</organism>
<evidence type="ECO:0000313" key="2">
    <source>
        <dbReference type="EMBL" id="KAK4449061.1"/>
    </source>
</evidence>
<dbReference type="EMBL" id="MU865939">
    <property type="protein sequence ID" value="KAK4449061.1"/>
    <property type="molecule type" value="Genomic_DNA"/>
</dbReference>
<reference evidence="2" key="1">
    <citation type="journal article" date="2023" name="Mol. Phylogenet. Evol.">
        <title>Genome-scale phylogeny and comparative genomics of the fungal order Sordariales.</title>
        <authorList>
            <person name="Hensen N."/>
            <person name="Bonometti L."/>
            <person name="Westerberg I."/>
            <person name="Brannstrom I.O."/>
            <person name="Guillou S."/>
            <person name="Cros-Aarteil S."/>
            <person name="Calhoun S."/>
            <person name="Haridas S."/>
            <person name="Kuo A."/>
            <person name="Mondo S."/>
            <person name="Pangilinan J."/>
            <person name="Riley R."/>
            <person name="LaButti K."/>
            <person name="Andreopoulos B."/>
            <person name="Lipzen A."/>
            <person name="Chen C."/>
            <person name="Yan M."/>
            <person name="Daum C."/>
            <person name="Ng V."/>
            <person name="Clum A."/>
            <person name="Steindorff A."/>
            <person name="Ohm R.A."/>
            <person name="Martin F."/>
            <person name="Silar P."/>
            <person name="Natvig D.O."/>
            <person name="Lalanne C."/>
            <person name="Gautier V."/>
            <person name="Ament-Velasquez S.L."/>
            <person name="Kruys A."/>
            <person name="Hutchinson M.I."/>
            <person name="Powell A.J."/>
            <person name="Barry K."/>
            <person name="Miller A.N."/>
            <person name="Grigoriev I.V."/>
            <person name="Debuchy R."/>
            <person name="Gladieux P."/>
            <person name="Hiltunen Thoren M."/>
            <person name="Johannesson H."/>
        </authorList>
    </citation>
    <scope>NUCLEOTIDE SEQUENCE</scope>
    <source>
        <strain evidence="2">PSN243</strain>
    </source>
</reference>
<comment type="caution">
    <text evidence="2">The sequence shown here is derived from an EMBL/GenBank/DDBJ whole genome shotgun (WGS) entry which is preliminary data.</text>
</comment>
<evidence type="ECO:0000313" key="3">
    <source>
        <dbReference type="Proteomes" id="UP001321760"/>
    </source>
</evidence>
<keyword evidence="3" id="KW-1185">Reference proteome</keyword>
<sequence>MSSYWSNKSRPYRSTFAAGRVASSPSSAPPTPPPPFGPILQTVRIDELFDASKNFASSATIRDVQVVTSYNWVDRKGTQPTILVPGKPPLWTPPSPAPQLRQDDGAYFRDKNAARYPKHPIEPGVVACLDADPDLPAKVDIMACSSTLGNLLRFVRGSGEDKPFRMLVEKVGNTVFLVRRENSPTELIPDVRGYGHAFPEAYTTWEPEVKGSGSHQRLLRYSFGGLDFVIRFGADGYIKPAGKPAPSQPSTEREKGPSVDDLIETMSSAAVVPRKAPAAGALKVETAGSPVDQKNVFDLKTRSIFTKEKKDHLADELPRLWVAQIPFFILAFHKSGYFAPSEIQIRDVREDVRVWEKNQAANLARLAALLHRIVDIVSSTPSLKVELRCCEVGKLEIREKLAEAGDILSSVVRARWETVCDAGVDSYDEKDYDLDSDREDRLSWDEGSEKDFTACSADDCGYCGHCPY</sequence>
<dbReference type="PANTHER" id="PTHR35179">
    <property type="entry name" value="PROTEIN CBG02620"/>
    <property type="match status" value="1"/>
</dbReference>
<reference evidence="2" key="2">
    <citation type="submission" date="2023-05" db="EMBL/GenBank/DDBJ databases">
        <authorList>
            <consortium name="Lawrence Berkeley National Laboratory"/>
            <person name="Steindorff A."/>
            <person name="Hensen N."/>
            <person name="Bonometti L."/>
            <person name="Westerberg I."/>
            <person name="Brannstrom I.O."/>
            <person name="Guillou S."/>
            <person name="Cros-Aarteil S."/>
            <person name="Calhoun S."/>
            <person name="Haridas S."/>
            <person name="Kuo A."/>
            <person name="Mondo S."/>
            <person name="Pangilinan J."/>
            <person name="Riley R."/>
            <person name="Labutti K."/>
            <person name="Andreopoulos B."/>
            <person name="Lipzen A."/>
            <person name="Chen C."/>
            <person name="Yanf M."/>
            <person name="Daum C."/>
            <person name="Ng V."/>
            <person name="Clum A."/>
            <person name="Ohm R."/>
            <person name="Martin F."/>
            <person name="Silar P."/>
            <person name="Natvig D."/>
            <person name="Lalanne C."/>
            <person name="Gautier V."/>
            <person name="Ament-Velasquez S.L."/>
            <person name="Kruys A."/>
            <person name="Hutchinson M.I."/>
            <person name="Powell A.J."/>
            <person name="Barry K."/>
            <person name="Miller A.N."/>
            <person name="Grigoriev I.V."/>
            <person name="Debuchy R."/>
            <person name="Gladieux P."/>
            <person name="Thoren M.H."/>
            <person name="Johannesson H."/>
        </authorList>
    </citation>
    <scope>NUCLEOTIDE SEQUENCE</scope>
    <source>
        <strain evidence="2">PSN243</strain>
    </source>
</reference>
<evidence type="ECO:0008006" key="4">
    <source>
        <dbReference type="Google" id="ProtNLM"/>
    </source>
</evidence>